<evidence type="ECO:0000256" key="1">
    <source>
        <dbReference type="ARBA" id="ARBA00006987"/>
    </source>
</evidence>
<dbReference type="RefSeq" id="WP_058642920.1">
    <property type="nucleotide sequence ID" value="NZ_LDSL01000099.1"/>
</dbReference>
<keyword evidence="4" id="KW-1185">Reference proteome</keyword>
<dbReference type="AlphaFoldDB" id="A0A147GR82"/>
<dbReference type="EMBL" id="LDSL01000099">
    <property type="protein sequence ID" value="KTT18745.1"/>
    <property type="molecule type" value="Genomic_DNA"/>
</dbReference>
<dbReference type="PATRIC" id="fig|433924.3.peg.5331"/>
<evidence type="ECO:0000256" key="2">
    <source>
        <dbReference type="SAM" id="SignalP"/>
    </source>
</evidence>
<dbReference type="InterPro" id="IPR005064">
    <property type="entry name" value="BUG"/>
</dbReference>
<dbReference type="PANTHER" id="PTHR42928:SF5">
    <property type="entry name" value="BLR1237 PROTEIN"/>
    <property type="match status" value="1"/>
</dbReference>
<feature type="chain" id="PRO_5007546742" description="Tripartite-type tricarboxylate transporter receptor subunit TctC" evidence="2">
    <location>
        <begin position="26"/>
        <end position="327"/>
    </location>
</feature>
<accession>A0A147GR82</accession>
<feature type="signal peptide" evidence="2">
    <location>
        <begin position="1"/>
        <end position="25"/>
    </location>
</feature>
<dbReference type="SUPFAM" id="SSF53850">
    <property type="entry name" value="Periplasmic binding protein-like II"/>
    <property type="match status" value="1"/>
</dbReference>
<dbReference type="InterPro" id="IPR042100">
    <property type="entry name" value="Bug_dom1"/>
</dbReference>
<dbReference type="PROSITE" id="PS51318">
    <property type="entry name" value="TAT"/>
    <property type="match status" value="1"/>
</dbReference>
<dbReference type="InterPro" id="IPR006311">
    <property type="entry name" value="TAT_signal"/>
</dbReference>
<dbReference type="PIRSF" id="PIRSF017082">
    <property type="entry name" value="YflP"/>
    <property type="match status" value="1"/>
</dbReference>
<proteinExistence type="inferred from homology"/>
<gene>
    <name evidence="3" type="ORF">NS331_15760</name>
</gene>
<dbReference type="OrthoDB" id="5171643at2"/>
<evidence type="ECO:0000313" key="3">
    <source>
        <dbReference type="EMBL" id="KTT18745.1"/>
    </source>
</evidence>
<dbReference type="Proteomes" id="UP000072741">
    <property type="component" value="Unassembled WGS sequence"/>
</dbReference>
<dbReference type="Gene3D" id="3.40.190.150">
    <property type="entry name" value="Bordetella uptake gene, domain 1"/>
    <property type="match status" value="1"/>
</dbReference>
<name>A0A147GR82_9BURK</name>
<sequence>MHSPDRRRALAALGALLATATTAQAQGAADWPSRPIRLIVPAPAGGPYDRTLRPLAQHMGQVLKQPVVIDNKASAGNIVGTQMAASAPPDGYTLVATGMLNTIAQSMYDGIGFDIVRDFEHIGAIGEGAQWLVARPDAGFKDFNDFLQQARREPGKFDYASSGAGSTGHLLMEQLQRATGTRLTHVPYKGGAPALQDVLAGVVPLTVIPLNSALAPVQAGKLKVLAVSSAQRSPLAPQVPTFAELGYPQLTISSWIGLSAPKGTPAPIVRRLHAALAAAQADPATRKQLEFEGMTALSTTPEQYAQLVRSDTERWGQLVRSLNLKAN</sequence>
<dbReference type="Pfam" id="PF03401">
    <property type="entry name" value="TctC"/>
    <property type="match status" value="1"/>
</dbReference>
<evidence type="ECO:0000313" key="4">
    <source>
        <dbReference type="Proteomes" id="UP000072741"/>
    </source>
</evidence>
<comment type="caution">
    <text evidence="3">The sequence shown here is derived from an EMBL/GenBank/DDBJ whole genome shotgun (WGS) entry which is preliminary data.</text>
</comment>
<evidence type="ECO:0008006" key="5">
    <source>
        <dbReference type="Google" id="ProtNLM"/>
    </source>
</evidence>
<keyword evidence="2" id="KW-0732">Signal</keyword>
<dbReference type="CDD" id="cd07012">
    <property type="entry name" value="PBP2_Bug_TTT"/>
    <property type="match status" value="1"/>
</dbReference>
<dbReference type="PANTHER" id="PTHR42928">
    <property type="entry name" value="TRICARBOXYLATE-BINDING PROTEIN"/>
    <property type="match status" value="1"/>
</dbReference>
<comment type="similarity">
    <text evidence="1">Belongs to the UPF0065 (bug) family.</text>
</comment>
<protein>
    <recommendedName>
        <fullName evidence="5">Tripartite-type tricarboxylate transporter receptor subunit TctC</fullName>
    </recommendedName>
</protein>
<organism evidence="3 4">
    <name type="scientific">Pseudacidovorax intermedius</name>
    <dbReference type="NCBI Taxonomy" id="433924"/>
    <lineage>
        <taxon>Bacteria</taxon>
        <taxon>Pseudomonadati</taxon>
        <taxon>Pseudomonadota</taxon>
        <taxon>Betaproteobacteria</taxon>
        <taxon>Burkholderiales</taxon>
        <taxon>Comamonadaceae</taxon>
        <taxon>Pseudacidovorax</taxon>
    </lineage>
</organism>
<dbReference type="Gene3D" id="3.40.190.10">
    <property type="entry name" value="Periplasmic binding protein-like II"/>
    <property type="match status" value="1"/>
</dbReference>
<reference evidence="3 4" key="1">
    <citation type="journal article" date="2016" name="Front. Microbiol.">
        <title>Genomic Resource of Rice Seed Associated Bacteria.</title>
        <authorList>
            <person name="Midha S."/>
            <person name="Bansal K."/>
            <person name="Sharma S."/>
            <person name="Kumar N."/>
            <person name="Patil P.P."/>
            <person name="Chaudhry V."/>
            <person name="Patil P.B."/>
        </authorList>
    </citation>
    <scope>NUCLEOTIDE SEQUENCE [LARGE SCALE GENOMIC DNA]</scope>
    <source>
        <strain evidence="3 4">NS331</strain>
    </source>
</reference>